<dbReference type="Gene3D" id="3.20.20.70">
    <property type="entry name" value="Aldolase class I"/>
    <property type="match status" value="1"/>
</dbReference>
<evidence type="ECO:0000313" key="11">
    <source>
        <dbReference type="Proteomes" id="UP000032360"/>
    </source>
</evidence>
<keyword evidence="8" id="KW-0963">Cytoplasm</keyword>
<evidence type="ECO:0000256" key="4">
    <source>
        <dbReference type="ARBA" id="ARBA00022679"/>
    </source>
</evidence>
<evidence type="ECO:0000259" key="9">
    <source>
        <dbReference type="Pfam" id="PF05690"/>
    </source>
</evidence>
<dbReference type="Proteomes" id="UP000032360">
    <property type="component" value="Unassembled WGS sequence"/>
</dbReference>
<accession>A0A0D8HIH2</accession>
<keyword evidence="5 8" id="KW-0784">Thiamine biosynthesis</keyword>
<evidence type="ECO:0000256" key="7">
    <source>
        <dbReference type="ARBA" id="ARBA00049897"/>
    </source>
</evidence>
<reference evidence="10 11" key="1">
    <citation type="submission" date="2015-01" db="EMBL/GenBank/DDBJ databases">
        <title>Draft genome of the acidophilic iron oxidizer Acidithrix ferrooxidans strain Py-F3.</title>
        <authorList>
            <person name="Poehlein A."/>
            <person name="Eisen S."/>
            <person name="Schloemann M."/>
            <person name="Johnson B.D."/>
            <person name="Daniel R."/>
            <person name="Muehling M."/>
        </authorList>
    </citation>
    <scope>NUCLEOTIDE SEQUENCE [LARGE SCALE GENOMIC DNA]</scope>
    <source>
        <strain evidence="10 11">Py-F3</strain>
    </source>
</reference>
<dbReference type="GO" id="GO:1990107">
    <property type="term" value="F:thiazole synthase activity"/>
    <property type="evidence" value="ECO:0007669"/>
    <property type="project" value="UniProtKB-EC"/>
</dbReference>
<evidence type="ECO:0000256" key="2">
    <source>
        <dbReference type="ARBA" id="ARBA00004948"/>
    </source>
</evidence>
<comment type="similarity">
    <text evidence="8">Belongs to the ThiG family.</text>
</comment>
<feature type="domain" description="Thiazole synthase ThiG" evidence="9">
    <location>
        <begin position="21"/>
        <end position="263"/>
    </location>
</feature>
<feature type="binding site" evidence="8">
    <location>
        <position position="172"/>
    </location>
    <ligand>
        <name>1-deoxy-D-xylulose 5-phosphate</name>
        <dbReference type="ChEBI" id="CHEBI:57792"/>
    </ligand>
</feature>
<dbReference type="Pfam" id="PF05690">
    <property type="entry name" value="ThiG"/>
    <property type="match status" value="1"/>
</dbReference>
<comment type="pathway">
    <text evidence="2 8">Cofactor biosynthesis; thiamine diphosphate biosynthesis.</text>
</comment>
<dbReference type="PATRIC" id="fig|1280514.3.peg.1871"/>
<feature type="binding site" evidence="8">
    <location>
        <begin position="198"/>
        <end position="199"/>
    </location>
    <ligand>
        <name>1-deoxy-D-xylulose 5-phosphate</name>
        <dbReference type="ChEBI" id="CHEBI:57792"/>
    </ligand>
</feature>
<evidence type="ECO:0000256" key="1">
    <source>
        <dbReference type="ARBA" id="ARBA00002834"/>
    </source>
</evidence>
<comment type="subcellular location">
    <subcellularLocation>
        <location evidence="8">Cytoplasm</location>
    </subcellularLocation>
</comment>
<evidence type="ECO:0000313" key="10">
    <source>
        <dbReference type="EMBL" id="KJF17728.1"/>
    </source>
</evidence>
<organism evidence="10 11">
    <name type="scientific">Acidithrix ferrooxidans</name>
    <dbReference type="NCBI Taxonomy" id="1280514"/>
    <lineage>
        <taxon>Bacteria</taxon>
        <taxon>Bacillati</taxon>
        <taxon>Actinomycetota</taxon>
        <taxon>Acidimicrobiia</taxon>
        <taxon>Acidimicrobiales</taxon>
        <taxon>Acidimicrobiaceae</taxon>
        <taxon>Acidithrix</taxon>
    </lineage>
</organism>
<evidence type="ECO:0000256" key="8">
    <source>
        <dbReference type="HAMAP-Rule" id="MF_00443"/>
    </source>
</evidence>
<dbReference type="EMBL" id="JXYS01000031">
    <property type="protein sequence ID" value="KJF17728.1"/>
    <property type="molecule type" value="Genomic_DNA"/>
</dbReference>
<gene>
    <name evidence="8 10" type="primary">thiG</name>
    <name evidence="10" type="ORF">AXFE_14360</name>
</gene>
<dbReference type="InterPro" id="IPR033983">
    <property type="entry name" value="Thiazole_synthase_ThiG"/>
</dbReference>
<dbReference type="STRING" id="1280514.AXFE_14360"/>
<dbReference type="InterPro" id="IPR013785">
    <property type="entry name" value="Aldolase_TIM"/>
</dbReference>
<dbReference type="RefSeq" id="WP_052605171.1">
    <property type="nucleotide sequence ID" value="NZ_JXYS01000031.1"/>
</dbReference>
<evidence type="ECO:0000256" key="5">
    <source>
        <dbReference type="ARBA" id="ARBA00022977"/>
    </source>
</evidence>
<dbReference type="GO" id="GO:0009229">
    <property type="term" value="P:thiamine diphosphate biosynthetic process"/>
    <property type="evidence" value="ECO:0007669"/>
    <property type="project" value="UniProtKB-UniRule"/>
</dbReference>
<dbReference type="HAMAP" id="MF_00443">
    <property type="entry name" value="ThiG"/>
    <property type="match status" value="1"/>
</dbReference>
<comment type="subunit">
    <text evidence="8">Homotetramer. Forms heterodimers with either ThiH or ThiS.</text>
</comment>
<dbReference type="GO" id="GO:0005737">
    <property type="term" value="C:cytoplasm"/>
    <property type="evidence" value="ECO:0007669"/>
    <property type="project" value="UniProtKB-SubCell"/>
</dbReference>
<comment type="function">
    <text evidence="1 8">Catalyzes the rearrangement of 1-deoxy-D-xylulose 5-phosphate (DXP) to produce the thiazole phosphate moiety of thiamine. Sulfur is provided by the thiocarboxylate moiety of the carrier protein ThiS. In vitro, sulfur can be provided by H(2)S.</text>
</comment>
<comment type="caution">
    <text evidence="10">The sequence shown here is derived from an EMBL/GenBank/DDBJ whole genome shotgun (WGS) entry which is preliminary data.</text>
</comment>
<feature type="active site" description="Schiff-base intermediate with DXP" evidence="8">
    <location>
        <position position="111"/>
    </location>
</feature>
<evidence type="ECO:0000256" key="3">
    <source>
        <dbReference type="ARBA" id="ARBA00011960"/>
    </source>
</evidence>
<protein>
    <recommendedName>
        <fullName evidence="3 8">Thiazole synthase</fullName>
        <ecNumber evidence="3 8">2.8.1.10</ecNumber>
    </recommendedName>
</protein>
<dbReference type="AlphaFoldDB" id="A0A0D8HIH2"/>
<comment type="catalytic activity">
    <reaction evidence="7 8">
        <text>[ThiS sulfur-carrier protein]-C-terminal-Gly-aminoethanethioate + 2-iminoacetate + 1-deoxy-D-xylulose 5-phosphate = [ThiS sulfur-carrier protein]-C-terminal Gly-Gly + 2-[(2R,5Z)-2-carboxy-4-methylthiazol-5(2H)-ylidene]ethyl phosphate + 2 H2O + H(+)</text>
        <dbReference type="Rhea" id="RHEA:26297"/>
        <dbReference type="Rhea" id="RHEA-COMP:12909"/>
        <dbReference type="Rhea" id="RHEA-COMP:19908"/>
        <dbReference type="ChEBI" id="CHEBI:15377"/>
        <dbReference type="ChEBI" id="CHEBI:15378"/>
        <dbReference type="ChEBI" id="CHEBI:57792"/>
        <dbReference type="ChEBI" id="CHEBI:62899"/>
        <dbReference type="ChEBI" id="CHEBI:77846"/>
        <dbReference type="ChEBI" id="CHEBI:90778"/>
        <dbReference type="ChEBI" id="CHEBI:232372"/>
        <dbReference type="EC" id="2.8.1.10"/>
    </reaction>
</comment>
<name>A0A0D8HIH2_9ACTN</name>
<proteinExistence type="inferred from homology"/>
<sequence length="270" mass="28054">MTTTAQANATEPVTPYPPLVIGGEEVSSRLITGSGGMTSLSALKAALIASKTSLTTVAIRRFEPTSSMGLYKLLGELNLKILPNTAGCYSHKEAILTAKLASEVLGTKFIKIEVIADDATLLPDPIETLRATESLANEGFLVMAYCSDDPILARRLELAGAAAVMPLGSPIGSGLGILNPYNIESITNHSNVPVILDAGVGGASDVSQAMELGCDGVLVASAINRAQYPELMAKSLALALEAGYLTRISGRIPKRDQALASSPTEGMIAQ</sequence>
<keyword evidence="11" id="KW-1185">Reference proteome</keyword>
<dbReference type="EC" id="2.8.1.10" evidence="3 8"/>
<keyword evidence="6 8" id="KW-0704">Schiff base</keyword>
<dbReference type="UniPathway" id="UPA00060"/>
<dbReference type="CDD" id="cd04728">
    <property type="entry name" value="ThiG"/>
    <property type="match status" value="1"/>
</dbReference>
<dbReference type="PANTHER" id="PTHR34266">
    <property type="entry name" value="THIAZOLE SYNTHASE"/>
    <property type="match status" value="1"/>
</dbReference>
<dbReference type="PANTHER" id="PTHR34266:SF2">
    <property type="entry name" value="THIAZOLE SYNTHASE"/>
    <property type="match status" value="1"/>
</dbReference>
<keyword evidence="4 8" id="KW-0808">Transferase</keyword>
<dbReference type="InterPro" id="IPR008867">
    <property type="entry name" value="ThiG"/>
</dbReference>
<evidence type="ECO:0000256" key="6">
    <source>
        <dbReference type="ARBA" id="ARBA00023270"/>
    </source>
</evidence>
<dbReference type="OrthoDB" id="9805935at2"/>
<dbReference type="SUPFAM" id="SSF110399">
    <property type="entry name" value="ThiG-like"/>
    <property type="match status" value="1"/>
</dbReference>
<feature type="binding site" evidence="8">
    <location>
        <begin position="220"/>
        <end position="221"/>
    </location>
    <ligand>
        <name>1-deoxy-D-xylulose 5-phosphate</name>
        <dbReference type="ChEBI" id="CHEBI:57792"/>
    </ligand>
</feature>